<dbReference type="Proteomes" id="UP000663181">
    <property type="component" value="Chromosome"/>
</dbReference>
<protein>
    <submittedName>
        <fullName evidence="1">Uncharacterized protein</fullName>
    </submittedName>
</protein>
<gene>
    <name evidence="1" type="ORF">ISN74_19850</name>
</gene>
<reference evidence="1 2" key="1">
    <citation type="submission" date="2020-10" db="EMBL/GenBank/DDBJ databases">
        <title>Phylogeny of dyella-like bacteria.</title>
        <authorList>
            <person name="Fu J."/>
        </authorList>
    </citation>
    <scope>NUCLEOTIDE SEQUENCE [LARGE SCALE GENOMIC DNA]</scope>
    <source>
        <strain evidence="1 2">DHOB09</strain>
    </source>
</reference>
<evidence type="ECO:0000313" key="1">
    <source>
        <dbReference type="EMBL" id="QRN53626.1"/>
    </source>
</evidence>
<dbReference type="EMBL" id="CP064030">
    <property type="protein sequence ID" value="QRN53626.1"/>
    <property type="molecule type" value="Genomic_DNA"/>
</dbReference>
<proteinExistence type="predicted"/>
<organism evidence="1 2">
    <name type="scientific">Dyella caseinilytica</name>
    <dbReference type="NCBI Taxonomy" id="1849581"/>
    <lineage>
        <taxon>Bacteria</taxon>
        <taxon>Pseudomonadati</taxon>
        <taxon>Pseudomonadota</taxon>
        <taxon>Gammaproteobacteria</taxon>
        <taxon>Lysobacterales</taxon>
        <taxon>Rhodanobacteraceae</taxon>
        <taxon>Dyella</taxon>
    </lineage>
</organism>
<evidence type="ECO:0000313" key="2">
    <source>
        <dbReference type="Proteomes" id="UP000663181"/>
    </source>
</evidence>
<sequence>MKRFTERDRLPEPIGVITKLFPWHLYGNSLSKAFGWIDRWVRGRLNHVIKISSALSRRVHRFVAKDSDGYLEQRKFNE</sequence>
<keyword evidence="2" id="KW-1185">Reference proteome</keyword>
<accession>A0ABX7GUD6</accession>
<name>A0ABX7GUD6_9GAMM</name>